<accession>A0ABY2BWT8</accession>
<gene>
    <name evidence="2" type="ORF">EV644_101421</name>
</gene>
<feature type="transmembrane region" description="Helical" evidence="1">
    <location>
        <begin position="12"/>
        <end position="31"/>
    </location>
</feature>
<dbReference type="InterPro" id="IPR036259">
    <property type="entry name" value="MFS_trans_sf"/>
</dbReference>
<evidence type="ECO:0000313" key="2">
    <source>
        <dbReference type="EMBL" id="TCO31778.1"/>
    </source>
</evidence>
<dbReference type="Gene3D" id="1.20.1250.20">
    <property type="entry name" value="MFS general substrate transporter like domains"/>
    <property type="match status" value="1"/>
</dbReference>
<feature type="transmembrane region" description="Helical" evidence="1">
    <location>
        <begin position="285"/>
        <end position="302"/>
    </location>
</feature>
<evidence type="ECO:0000313" key="3">
    <source>
        <dbReference type="Proteomes" id="UP000295818"/>
    </source>
</evidence>
<dbReference type="PANTHER" id="PTHR23542">
    <property type="match status" value="1"/>
</dbReference>
<comment type="caution">
    <text evidence="2">The sequence shown here is derived from an EMBL/GenBank/DDBJ whole genome shotgun (WGS) entry which is preliminary data.</text>
</comment>
<organism evidence="2 3">
    <name type="scientific">Kribbella orskensis</name>
    <dbReference type="NCBI Taxonomy" id="2512216"/>
    <lineage>
        <taxon>Bacteria</taxon>
        <taxon>Bacillati</taxon>
        <taxon>Actinomycetota</taxon>
        <taxon>Actinomycetes</taxon>
        <taxon>Propionibacteriales</taxon>
        <taxon>Kribbellaceae</taxon>
        <taxon>Kribbella</taxon>
    </lineage>
</organism>
<keyword evidence="3" id="KW-1185">Reference proteome</keyword>
<evidence type="ECO:0000256" key="1">
    <source>
        <dbReference type="SAM" id="Phobius"/>
    </source>
</evidence>
<keyword evidence="1" id="KW-0812">Transmembrane</keyword>
<reference evidence="2 3" key="1">
    <citation type="journal article" date="2015" name="Stand. Genomic Sci.">
        <title>Genomic Encyclopedia of Bacterial and Archaeal Type Strains, Phase III: the genomes of soil and plant-associated and newly described type strains.</title>
        <authorList>
            <person name="Whitman W.B."/>
            <person name="Woyke T."/>
            <person name="Klenk H.P."/>
            <person name="Zhou Y."/>
            <person name="Lilburn T.G."/>
            <person name="Beck B.J."/>
            <person name="De Vos P."/>
            <person name="Vandamme P."/>
            <person name="Eisen J.A."/>
            <person name="Garrity G."/>
            <person name="Hugenholtz P."/>
            <person name="Kyrpides N.C."/>
        </authorList>
    </citation>
    <scope>NUCLEOTIDE SEQUENCE [LARGE SCALE GENOMIC DNA]</scope>
    <source>
        <strain evidence="2 3">VKM Ac-2538</strain>
    </source>
</reference>
<feature type="transmembrane region" description="Helical" evidence="1">
    <location>
        <begin position="174"/>
        <end position="196"/>
    </location>
</feature>
<sequence length="420" mass="43552">MSGTTRAGSYRDVLLLPYALRTFVPALFGRLSYGLLPLSALFTVQQATDSFATAGSAVAAFGLASLTMPWKARLVDRYSQRRVLPPLAALCGSGLAATAFTRTPNAAVLVLLVGLTGVFAPPLGPSMRSTWRLITDKSDLKQRAYALDAICEESLYLGGPLIAGLLISFWSAPVALSCTAVLMVCGTFVMVTTPLARHVAEQPPTPRRFLDPGPLRNAGLRRVLVVIFFVAAGVSVAYVCVAGVAQGQGRAGAAGFVEAAIGLGSVIGGLAWARRTHARSHWQHLAGLIALLGVGFLAASMAGNLIVLSVVLGIGGLAVAPLFVVSYLAADELTPAHERTEASTWINTINNLGSSAGSSLAGLAIDRTTPSHGFLAAGLLLLAVALVSSLSRVGAISTVGRVSLGRRAASPSRRRSRCSP</sequence>
<keyword evidence="1" id="KW-1133">Transmembrane helix</keyword>
<feature type="transmembrane region" description="Helical" evidence="1">
    <location>
        <begin position="223"/>
        <end position="245"/>
    </location>
</feature>
<proteinExistence type="predicted"/>
<dbReference type="Proteomes" id="UP000295818">
    <property type="component" value="Unassembled WGS sequence"/>
</dbReference>
<dbReference type="Pfam" id="PF07690">
    <property type="entry name" value="MFS_1"/>
    <property type="match status" value="1"/>
</dbReference>
<dbReference type="RefSeq" id="WP_132187235.1">
    <property type="nucleotide sequence ID" value="NZ_SLWM01000001.1"/>
</dbReference>
<feature type="transmembrane region" description="Helical" evidence="1">
    <location>
        <begin position="251"/>
        <end position="273"/>
    </location>
</feature>
<feature type="transmembrane region" description="Helical" evidence="1">
    <location>
        <begin position="51"/>
        <end position="70"/>
    </location>
</feature>
<protein>
    <submittedName>
        <fullName evidence="2">MFS family arabinose efflux permease</fullName>
    </submittedName>
</protein>
<feature type="transmembrane region" description="Helical" evidence="1">
    <location>
        <begin position="371"/>
        <end position="391"/>
    </location>
</feature>
<feature type="transmembrane region" description="Helical" evidence="1">
    <location>
        <begin position="308"/>
        <end position="330"/>
    </location>
</feature>
<name>A0ABY2BWT8_9ACTN</name>
<dbReference type="PANTHER" id="PTHR23542:SF1">
    <property type="entry name" value="MAJOR FACILITATOR SUPERFAMILY (MFS) PROFILE DOMAIN-CONTAINING PROTEIN"/>
    <property type="match status" value="1"/>
</dbReference>
<keyword evidence="1" id="KW-0472">Membrane</keyword>
<dbReference type="EMBL" id="SLWM01000001">
    <property type="protein sequence ID" value="TCO31778.1"/>
    <property type="molecule type" value="Genomic_DNA"/>
</dbReference>
<dbReference type="SUPFAM" id="SSF103473">
    <property type="entry name" value="MFS general substrate transporter"/>
    <property type="match status" value="1"/>
</dbReference>
<dbReference type="InterPro" id="IPR011701">
    <property type="entry name" value="MFS"/>
</dbReference>
<feature type="transmembrane region" description="Helical" evidence="1">
    <location>
        <begin position="106"/>
        <end position="124"/>
    </location>
</feature>